<dbReference type="OMA" id="YSKPIYR"/>
<evidence type="ECO:0000313" key="2">
    <source>
        <dbReference type="EMBL" id="HII60370.1"/>
    </source>
</evidence>
<sequence length="310" mass="34655">MTILNIAIKELESGIKTKRFYGILVLFGALTALYTRVMYNFALLSLSKAFVTPFQHLFFSAVEQPFVYSLTLIALLLGVTSINSEIEKGTIKILYSKPIYRDTILLGKFVGGFLILAISVGIFYLIAIGLALIVGVPITGYDATRLLTIYILSILYGLAIYSLGMLFSTLIKSQRNGIIAGIVLFLVFVIVIPMIIAPIVAFVIAGPPNFASDSTEWLEKYSSTILMIDSLTPVYHYQEIMNMVYGQKPQEEIMEQLPLLMENETEFKVVEERPIIEGFKMCLNNIVAVLVTLFVSLGLSYYKFANMDLR</sequence>
<dbReference type="Proteomes" id="UP000617544">
    <property type="component" value="Unassembled WGS sequence"/>
</dbReference>
<protein>
    <submittedName>
        <fullName evidence="2">ABC transporter permease</fullName>
    </submittedName>
</protein>
<dbReference type="PANTHER" id="PTHR43471:SF13">
    <property type="entry name" value="ABC-2 TYPE TRANSPORT SYSTEM PERMEASE PROTEIN"/>
    <property type="match status" value="1"/>
</dbReference>
<name>A0A832T0D3_PYRHR</name>
<reference evidence="2" key="1">
    <citation type="journal article" date="2020" name="bioRxiv">
        <title>A rank-normalized archaeal taxonomy based on genome phylogeny resolves widespread incomplete and uneven classifications.</title>
        <authorList>
            <person name="Rinke C."/>
            <person name="Chuvochina M."/>
            <person name="Mussig A.J."/>
            <person name="Chaumeil P.-A."/>
            <person name="Waite D.W."/>
            <person name="Whitman W.B."/>
            <person name="Parks D.H."/>
            <person name="Hugenholtz P."/>
        </authorList>
    </citation>
    <scope>NUCLEOTIDE SEQUENCE</scope>
    <source>
        <strain evidence="2">UBA8834</strain>
    </source>
</reference>
<dbReference type="PANTHER" id="PTHR43471">
    <property type="entry name" value="ABC TRANSPORTER PERMEASE"/>
    <property type="match status" value="1"/>
</dbReference>
<evidence type="ECO:0000256" key="1">
    <source>
        <dbReference type="SAM" id="Phobius"/>
    </source>
</evidence>
<dbReference type="Pfam" id="PF12679">
    <property type="entry name" value="ABC2_membrane_2"/>
    <property type="match status" value="1"/>
</dbReference>
<feature type="transmembrane region" description="Helical" evidence="1">
    <location>
        <begin position="66"/>
        <end position="84"/>
    </location>
</feature>
<dbReference type="RefSeq" id="WP_010885455.1">
    <property type="nucleotide sequence ID" value="NZ_DUJN01000002.1"/>
</dbReference>
<feature type="transmembrane region" description="Helical" evidence="1">
    <location>
        <begin position="283"/>
        <end position="302"/>
    </location>
</feature>
<keyword evidence="1" id="KW-0472">Membrane</keyword>
<evidence type="ECO:0000313" key="3">
    <source>
        <dbReference type="Proteomes" id="UP000617544"/>
    </source>
</evidence>
<feature type="transmembrane region" description="Helical" evidence="1">
    <location>
        <begin position="20"/>
        <end position="46"/>
    </location>
</feature>
<organism evidence="2 3">
    <name type="scientific">Pyrococcus horikoshii</name>
    <dbReference type="NCBI Taxonomy" id="53953"/>
    <lineage>
        <taxon>Archaea</taxon>
        <taxon>Methanobacteriati</taxon>
        <taxon>Methanobacteriota</taxon>
        <taxon>Thermococci</taxon>
        <taxon>Thermococcales</taxon>
        <taxon>Thermococcaceae</taxon>
        <taxon>Pyrococcus</taxon>
    </lineage>
</organism>
<gene>
    <name evidence="2" type="ORF">HA331_01160</name>
</gene>
<feature type="transmembrane region" description="Helical" evidence="1">
    <location>
        <begin position="178"/>
        <end position="205"/>
    </location>
</feature>
<comment type="caution">
    <text evidence="2">The sequence shown here is derived from an EMBL/GenBank/DDBJ whole genome shotgun (WGS) entry which is preliminary data.</text>
</comment>
<feature type="transmembrane region" description="Helical" evidence="1">
    <location>
        <begin position="147"/>
        <end position="171"/>
    </location>
</feature>
<dbReference type="GO" id="GO:0140359">
    <property type="term" value="F:ABC-type transporter activity"/>
    <property type="evidence" value="ECO:0007669"/>
    <property type="project" value="InterPro"/>
</dbReference>
<feature type="transmembrane region" description="Helical" evidence="1">
    <location>
        <begin position="105"/>
        <end position="135"/>
    </location>
</feature>
<dbReference type="GO" id="GO:0005886">
    <property type="term" value="C:plasma membrane"/>
    <property type="evidence" value="ECO:0007669"/>
    <property type="project" value="UniProtKB-SubCell"/>
</dbReference>
<accession>A0A832T0D3</accession>
<dbReference type="AlphaFoldDB" id="A0A832T0D3"/>
<keyword evidence="1" id="KW-1133">Transmembrane helix</keyword>
<dbReference type="EMBL" id="DUJN01000002">
    <property type="protein sequence ID" value="HII60370.1"/>
    <property type="molecule type" value="Genomic_DNA"/>
</dbReference>
<keyword evidence="1" id="KW-0812">Transmembrane</keyword>
<dbReference type="GeneID" id="1443693"/>
<proteinExistence type="predicted"/>